<evidence type="ECO:0000313" key="10">
    <source>
        <dbReference type="EMBL" id="KIO21829.1"/>
    </source>
</evidence>
<feature type="transmembrane region" description="Helical" evidence="9">
    <location>
        <begin position="341"/>
        <end position="359"/>
    </location>
</feature>
<accession>A0A0C3QBR7</accession>
<keyword evidence="6" id="KW-0406">Ion transport</keyword>
<evidence type="ECO:0000256" key="4">
    <source>
        <dbReference type="ARBA" id="ARBA00022692"/>
    </source>
</evidence>
<feature type="region of interest" description="Disordered" evidence="8">
    <location>
        <begin position="171"/>
        <end position="192"/>
    </location>
</feature>
<organism evidence="10 11">
    <name type="scientific">Tulasnella calospora MUT 4182</name>
    <dbReference type="NCBI Taxonomy" id="1051891"/>
    <lineage>
        <taxon>Eukaryota</taxon>
        <taxon>Fungi</taxon>
        <taxon>Dikarya</taxon>
        <taxon>Basidiomycota</taxon>
        <taxon>Agaricomycotina</taxon>
        <taxon>Agaricomycetes</taxon>
        <taxon>Cantharellales</taxon>
        <taxon>Tulasnellaceae</taxon>
        <taxon>Tulasnella</taxon>
    </lineage>
</organism>
<keyword evidence="3" id="KW-1003">Cell membrane</keyword>
<evidence type="ECO:0000313" key="11">
    <source>
        <dbReference type="Proteomes" id="UP000054248"/>
    </source>
</evidence>
<name>A0A0C3QBR7_9AGAM</name>
<feature type="transmembrane region" description="Helical" evidence="9">
    <location>
        <begin position="83"/>
        <end position="102"/>
    </location>
</feature>
<proteinExistence type="predicted"/>
<evidence type="ECO:0000256" key="6">
    <source>
        <dbReference type="ARBA" id="ARBA00023065"/>
    </source>
</evidence>
<evidence type="ECO:0000256" key="9">
    <source>
        <dbReference type="SAM" id="Phobius"/>
    </source>
</evidence>
<dbReference type="Pfam" id="PF25539">
    <property type="entry name" value="Bestrophin_2"/>
    <property type="match status" value="2"/>
</dbReference>
<evidence type="ECO:0000256" key="8">
    <source>
        <dbReference type="SAM" id="MobiDB-lite"/>
    </source>
</evidence>
<dbReference type="GO" id="GO:0005254">
    <property type="term" value="F:chloride channel activity"/>
    <property type="evidence" value="ECO:0007669"/>
    <property type="project" value="InterPro"/>
</dbReference>
<reference evidence="10 11" key="1">
    <citation type="submission" date="2014-04" db="EMBL/GenBank/DDBJ databases">
        <authorList>
            <consortium name="DOE Joint Genome Institute"/>
            <person name="Kuo A."/>
            <person name="Girlanda M."/>
            <person name="Perotto S."/>
            <person name="Kohler A."/>
            <person name="Nagy L.G."/>
            <person name="Floudas D."/>
            <person name="Copeland A."/>
            <person name="Barry K.W."/>
            <person name="Cichocki N."/>
            <person name="Veneault-Fourrey C."/>
            <person name="LaButti K."/>
            <person name="Lindquist E.A."/>
            <person name="Lipzen A."/>
            <person name="Lundell T."/>
            <person name="Morin E."/>
            <person name="Murat C."/>
            <person name="Sun H."/>
            <person name="Tunlid A."/>
            <person name="Henrissat B."/>
            <person name="Grigoriev I.V."/>
            <person name="Hibbett D.S."/>
            <person name="Martin F."/>
            <person name="Nordberg H.P."/>
            <person name="Cantor M.N."/>
            <person name="Hua S.X."/>
        </authorList>
    </citation>
    <scope>NUCLEOTIDE SEQUENCE [LARGE SCALE GENOMIC DNA]</scope>
    <source>
        <strain evidence="10 11">MUT 4182</strain>
    </source>
</reference>
<dbReference type="Proteomes" id="UP000054248">
    <property type="component" value="Unassembled WGS sequence"/>
</dbReference>
<reference evidence="11" key="2">
    <citation type="submission" date="2015-01" db="EMBL/GenBank/DDBJ databases">
        <title>Evolutionary Origins and Diversification of the Mycorrhizal Mutualists.</title>
        <authorList>
            <consortium name="DOE Joint Genome Institute"/>
            <consortium name="Mycorrhizal Genomics Consortium"/>
            <person name="Kohler A."/>
            <person name="Kuo A."/>
            <person name="Nagy L.G."/>
            <person name="Floudas D."/>
            <person name="Copeland A."/>
            <person name="Barry K.W."/>
            <person name="Cichocki N."/>
            <person name="Veneault-Fourrey C."/>
            <person name="LaButti K."/>
            <person name="Lindquist E.A."/>
            <person name="Lipzen A."/>
            <person name="Lundell T."/>
            <person name="Morin E."/>
            <person name="Murat C."/>
            <person name="Riley R."/>
            <person name="Ohm R."/>
            <person name="Sun H."/>
            <person name="Tunlid A."/>
            <person name="Henrissat B."/>
            <person name="Grigoriev I.V."/>
            <person name="Hibbett D.S."/>
            <person name="Martin F."/>
        </authorList>
    </citation>
    <scope>NUCLEOTIDE SEQUENCE [LARGE SCALE GENOMIC DNA]</scope>
    <source>
        <strain evidence="11">MUT 4182</strain>
    </source>
</reference>
<keyword evidence="4 9" id="KW-0812">Transmembrane</keyword>
<dbReference type="HOGENOM" id="CLU_029790_6_1_1"/>
<keyword evidence="5 9" id="KW-1133">Transmembrane helix</keyword>
<evidence type="ECO:0000256" key="1">
    <source>
        <dbReference type="ARBA" id="ARBA00004651"/>
    </source>
</evidence>
<evidence type="ECO:0000256" key="3">
    <source>
        <dbReference type="ARBA" id="ARBA00022475"/>
    </source>
</evidence>
<keyword evidence="11" id="KW-1185">Reference proteome</keyword>
<keyword evidence="2" id="KW-0813">Transport</keyword>
<keyword evidence="7 9" id="KW-0472">Membrane</keyword>
<protein>
    <submittedName>
        <fullName evidence="10">Uncharacterized protein</fullName>
    </submittedName>
</protein>
<dbReference type="GO" id="GO:0005886">
    <property type="term" value="C:plasma membrane"/>
    <property type="evidence" value="ECO:0007669"/>
    <property type="project" value="UniProtKB-SubCell"/>
</dbReference>
<dbReference type="AlphaFoldDB" id="A0A0C3QBR7"/>
<evidence type="ECO:0000256" key="2">
    <source>
        <dbReference type="ARBA" id="ARBA00022448"/>
    </source>
</evidence>
<dbReference type="OrthoDB" id="1368at2759"/>
<evidence type="ECO:0000256" key="7">
    <source>
        <dbReference type="ARBA" id="ARBA00023136"/>
    </source>
</evidence>
<dbReference type="PANTHER" id="PTHR33281">
    <property type="entry name" value="UPF0187 PROTEIN YNEE"/>
    <property type="match status" value="1"/>
</dbReference>
<comment type="subcellular location">
    <subcellularLocation>
        <location evidence="1">Cell membrane</location>
        <topology evidence="1">Multi-pass membrane protein</topology>
    </subcellularLocation>
</comment>
<dbReference type="InterPro" id="IPR044669">
    <property type="entry name" value="YneE/VCCN1/2-like"/>
</dbReference>
<feature type="transmembrane region" description="Helical" evidence="9">
    <location>
        <begin position="365"/>
        <end position="384"/>
    </location>
</feature>
<gene>
    <name evidence="10" type="ORF">M407DRAFT_28597</name>
</gene>
<dbReference type="PANTHER" id="PTHR33281:SF19">
    <property type="entry name" value="VOLTAGE-DEPENDENT ANION CHANNEL-FORMING PROTEIN YNEE"/>
    <property type="match status" value="1"/>
</dbReference>
<dbReference type="STRING" id="1051891.A0A0C3QBR7"/>
<dbReference type="EMBL" id="KN823126">
    <property type="protein sequence ID" value="KIO21829.1"/>
    <property type="molecule type" value="Genomic_DNA"/>
</dbReference>
<feature type="transmembrane region" description="Helical" evidence="9">
    <location>
        <begin position="54"/>
        <end position="71"/>
    </location>
</feature>
<sequence length="481" mass="54937">MTVGSRLKSYYKKFNSTVINDMWPEQLFFSSVAVAVCCINQYTKVNFTLNSTNLLTVLGTVLGLVISFRTTSAYDRFWEGRQLWGKIALASRTLGMIIWIHVPIKRKVKDGENVDDIELRAIIEKKSMMNLIQAFSVSVKHFLRAERGIYYKDLYPLLCFLPQSLDGSQEGRYAKGSSENESDDTRPSLPMWQESPLSAASTAKPLKGDFDPEVVLPTVASVFPLAPARNPPKETIYDIFPPFIIFLPIHLMIKKLTRTHDGDEHRERNIFGKKRKPEPIESNIPLEISLFLSSYMAILLRDELLDPAMATAYDNALVSMQEAVISLQRIRSTPIPFAYQFHLRVSVWLFLLFLPIMIYSDFKWLTIPCTAFACFLYVGILEIGQGIENPFNYSENALELEYFCHQIQRELAEIAVHPAPDPSGFIFSQFNQPFAPSDRRTAIDILRDNKDAEGHEAIPSVRHTLARNYQEVFEATSRKNR</sequence>
<evidence type="ECO:0000256" key="5">
    <source>
        <dbReference type="ARBA" id="ARBA00022989"/>
    </source>
</evidence>